<feature type="chain" id="PRO_5008584970" description="Cystatin domain-containing protein" evidence="1">
    <location>
        <begin position="18"/>
        <end position="132"/>
    </location>
</feature>
<dbReference type="EMBL" id="GECU01025122">
    <property type="protein sequence ID" value="JAS82584.1"/>
    <property type="molecule type" value="Transcribed_RNA"/>
</dbReference>
<keyword evidence="1" id="KW-0732">Signal</keyword>
<gene>
    <name evidence="2" type="ORF">g.25775</name>
    <name evidence="3" type="ORF">g.25779</name>
</gene>
<reference evidence="3" key="1">
    <citation type="submission" date="2015-11" db="EMBL/GenBank/DDBJ databases">
        <title>De novo transcriptome assembly of four potential Pierce s Disease insect vectors from Arizona vineyards.</title>
        <authorList>
            <person name="Tassone E.E."/>
        </authorList>
    </citation>
    <scope>NUCLEOTIDE SEQUENCE</scope>
</reference>
<sequence>MKRFIVIFLFGLVVVRGGVLLGGEEDTDASDEENLKQIKQMFQQTMQDAVTDEDGYETKVTLKDLECKRQVVAGTRYNCESKVNYETVCKKPSSECEEKPKRSSTCKASFWLPLGEDAKLQYTDDGKPSCVA</sequence>
<evidence type="ECO:0008006" key="4">
    <source>
        <dbReference type="Google" id="ProtNLM"/>
    </source>
</evidence>
<dbReference type="Gene3D" id="3.10.450.10">
    <property type="match status" value="1"/>
</dbReference>
<feature type="signal peptide" evidence="1">
    <location>
        <begin position="1"/>
        <end position="17"/>
    </location>
</feature>
<dbReference type="EMBL" id="GECU01022808">
    <property type="protein sequence ID" value="JAS84898.1"/>
    <property type="molecule type" value="Transcribed_RNA"/>
</dbReference>
<name>A0A1B6ID82_9HEMI</name>
<proteinExistence type="predicted"/>
<protein>
    <recommendedName>
        <fullName evidence="4">Cystatin domain-containing protein</fullName>
    </recommendedName>
</protein>
<organism evidence="3">
    <name type="scientific">Homalodisca liturata</name>
    <dbReference type="NCBI Taxonomy" id="320908"/>
    <lineage>
        <taxon>Eukaryota</taxon>
        <taxon>Metazoa</taxon>
        <taxon>Ecdysozoa</taxon>
        <taxon>Arthropoda</taxon>
        <taxon>Hexapoda</taxon>
        <taxon>Insecta</taxon>
        <taxon>Pterygota</taxon>
        <taxon>Neoptera</taxon>
        <taxon>Paraneoptera</taxon>
        <taxon>Hemiptera</taxon>
        <taxon>Auchenorrhyncha</taxon>
        <taxon>Membracoidea</taxon>
        <taxon>Cicadellidae</taxon>
        <taxon>Cicadellinae</taxon>
        <taxon>Proconiini</taxon>
        <taxon>Homalodisca</taxon>
    </lineage>
</organism>
<accession>A0A1B6ID82</accession>
<evidence type="ECO:0000256" key="1">
    <source>
        <dbReference type="SAM" id="SignalP"/>
    </source>
</evidence>
<dbReference type="AlphaFoldDB" id="A0A1B6ID82"/>
<dbReference type="SUPFAM" id="SSF54403">
    <property type="entry name" value="Cystatin/monellin"/>
    <property type="match status" value="1"/>
</dbReference>
<evidence type="ECO:0000313" key="2">
    <source>
        <dbReference type="EMBL" id="JAS82584.1"/>
    </source>
</evidence>
<dbReference type="InterPro" id="IPR046350">
    <property type="entry name" value="Cystatin_sf"/>
</dbReference>
<evidence type="ECO:0000313" key="3">
    <source>
        <dbReference type="EMBL" id="JAS84898.1"/>
    </source>
</evidence>